<reference evidence="2 3" key="1">
    <citation type="submission" date="2019-03" db="EMBL/GenBank/DDBJ databases">
        <title>Genomic Encyclopedia of Type Strains, Phase IV (KMG-IV): sequencing the most valuable type-strain genomes for metagenomic binning, comparative biology and taxonomic classification.</title>
        <authorList>
            <person name="Goeker M."/>
        </authorList>
    </citation>
    <scope>NUCLEOTIDE SEQUENCE [LARGE SCALE GENOMIC DNA]</scope>
    <source>
        <strain evidence="2 3">DSM 2132</strain>
    </source>
</reference>
<accession>A0A4R2PT06</accession>
<evidence type="ECO:0000256" key="1">
    <source>
        <dbReference type="SAM" id="SignalP"/>
    </source>
</evidence>
<dbReference type="InParanoid" id="A0A4R2PT06"/>
<dbReference type="PANTHER" id="PTHR36573:SF1">
    <property type="entry name" value="INTERMEMBRANE PHOSPHOLIPID TRANSPORT SYSTEM BINDING PROTEIN MLAC"/>
    <property type="match status" value="1"/>
</dbReference>
<dbReference type="InterPro" id="IPR042245">
    <property type="entry name" value="Tgt2/MlaC_sf"/>
</dbReference>
<dbReference type="EMBL" id="SLXO01000001">
    <property type="protein sequence ID" value="TCP38118.1"/>
    <property type="molecule type" value="Genomic_DNA"/>
</dbReference>
<proteinExistence type="predicted"/>
<feature type="signal peptide" evidence="1">
    <location>
        <begin position="1"/>
        <end position="26"/>
    </location>
</feature>
<organism evidence="2 3">
    <name type="scientific">Rhodothalassium salexigens DSM 2132</name>
    <dbReference type="NCBI Taxonomy" id="1188247"/>
    <lineage>
        <taxon>Bacteria</taxon>
        <taxon>Pseudomonadati</taxon>
        <taxon>Pseudomonadota</taxon>
        <taxon>Alphaproteobacteria</taxon>
        <taxon>Rhodothalassiales</taxon>
        <taxon>Rhodothalassiaceae</taxon>
        <taxon>Rhodothalassium</taxon>
    </lineage>
</organism>
<dbReference type="Proteomes" id="UP000295399">
    <property type="component" value="Unassembled WGS sequence"/>
</dbReference>
<name>A0A4R2PT06_RHOSA</name>
<keyword evidence="3" id="KW-1185">Reference proteome</keyword>
<protein>
    <submittedName>
        <fullName evidence="2">Phospholipid transport system substrate-binding protein</fullName>
    </submittedName>
</protein>
<sequence length="219" mass="24351">MRIVLTFLLGLSLITASLAPASAQSAADEPEKAKQFLSALADNAFSVWQDPSLTEAEREKKFQSLLLEGFHVDYIARLVLGRYTRQASDEQFRRYLDVFPQYTVTVISNRLGEYGNEKVTINETAPAGPRGDLYIRSTIVRPDAEDVLADWRVRKVGDEFKIIDVKLEGISMVRTQREDFQQKISQDGIDGLIDYLSDQAGVTEAADGNGAQKTSQASN</sequence>
<feature type="chain" id="PRO_5020434374" evidence="1">
    <location>
        <begin position="27"/>
        <end position="219"/>
    </location>
</feature>
<dbReference type="OrthoDB" id="8099120at2"/>
<comment type="caution">
    <text evidence="2">The sequence shown here is derived from an EMBL/GenBank/DDBJ whole genome shotgun (WGS) entry which is preliminary data.</text>
</comment>
<dbReference type="Gene3D" id="3.10.450.710">
    <property type="entry name" value="Tgt2/MlaC"/>
    <property type="match status" value="1"/>
</dbReference>
<keyword evidence="1" id="KW-0732">Signal</keyword>
<dbReference type="InterPro" id="IPR008869">
    <property type="entry name" value="MlaC/ttg2D"/>
</dbReference>
<evidence type="ECO:0000313" key="3">
    <source>
        <dbReference type="Proteomes" id="UP000295399"/>
    </source>
</evidence>
<evidence type="ECO:0000313" key="2">
    <source>
        <dbReference type="EMBL" id="TCP38118.1"/>
    </source>
</evidence>
<gene>
    <name evidence="2" type="ORF">EV659_10112</name>
</gene>
<dbReference type="RefSeq" id="WP_132706345.1">
    <property type="nucleotide sequence ID" value="NZ_JACIGF010000001.1"/>
</dbReference>
<dbReference type="Pfam" id="PF05494">
    <property type="entry name" value="MlaC"/>
    <property type="match status" value="1"/>
</dbReference>
<dbReference type="FunCoup" id="A0A4R2PT06">
    <property type="interactions" value="107"/>
</dbReference>
<dbReference type="PANTHER" id="PTHR36573">
    <property type="entry name" value="INTERMEMBRANE PHOSPHOLIPID TRANSPORT SYSTEM BINDING PROTEIN MLAC"/>
    <property type="match status" value="1"/>
</dbReference>
<dbReference type="AlphaFoldDB" id="A0A4R2PT06"/>